<reference evidence="1 2" key="1">
    <citation type="submission" date="2017-11" db="EMBL/GenBank/DDBJ databases">
        <title>Isolation and Characterization of Methanogenic Archaea from Saline Meromictic Lake at Siberia.</title>
        <authorList>
            <person name="Shen Y."/>
            <person name="Huang H.-H."/>
            <person name="Lai M.-C."/>
            <person name="Chen S.-C."/>
        </authorList>
    </citation>
    <scope>NUCLEOTIDE SEQUENCE [LARGE SCALE GENOMIC DNA]</scope>
    <source>
        <strain evidence="1 2">SY-01</strain>
    </source>
</reference>
<comment type="caution">
    <text evidence="1">The sequence shown here is derived from an EMBL/GenBank/DDBJ whole genome shotgun (WGS) entry which is preliminary data.</text>
</comment>
<keyword evidence="2" id="KW-1185">Reference proteome</keyword>
<dbReference type="OrthoDB" id="24321at2206"/>
<dbReference type="AlphaFoldDB" id="A0A4E0PVE2"/>
<evidence type="ECO:0008006" key="3">
    <source>
        <dbReference type="Google" id="ProtNLM"/>
    </source>
</evidence>
<dbReference type="Proteomes" id="UP000297295">
    <property type="component" value="Unassembled WGS sequence"/>
</dbReference>
<organism evidence="1 2">
    <name type="scientific">Methanolobus halotolerans</name>
    <dbReference type="NCBI Taxonomy" id="2052935"/>
    <lineage>
        <taxon>Archaea</taxon>
        <taxon>Methanobacteriati</taxon>
        <taxon>Methanobacteriota</taxon>
        <taxon>Stenosarchaea group</taxon>
        <taxon>Methanomicrobia</taxon>
        <taxon>Methanosarcinales</taxon>
        <taxon>Methanosarcinaceae</taxon>
        <taxon>Methanolobus</taxon>
    </lineage>
</organism>
<name>A0A4E0PVE2_9EURY</name>
<accession>A0A4E0PVE2</accession>
<dbReference type="EMBL" id="PGGK01000006">
    <property type="protein sequence ID" value="TGC09109.1"/>
    <property type="molecule type" value="Genomic_DNA"/>
</dbReference>
<evidence type="ECO:0000313" key="2">
    <source>
        <dbReference type="Proteomes" id="UP000297295"/>
    </source>
</evidence>
<gene>
    <name evidence="1" type="ORF">CUN85_06975</name>
</gene>
<proteinExistence type="predicted"/>
<dbReference type="RefSeq" id="WP_135389604.1">
    <property type="nucleotide sequence ID" value="NZ_PGGK01000006.1"/>
</dbReference>
<protein>
    <recommendedName>
        <fullName evidence="3">Acetyltransferase (GNAT) domain-containing protein</fullName>
    </recommendedName>
</protein>
<sequence>MNCFFESDRLALRSWTHEDKTELRTINSAPAVMEYFTGILISEESDMLADKIKNGYYGEEMAYTG</sequence>
<evidence type="ECO:0000313" key="1">
    <source>
        <dbReference type="EMBL" id="TGC09109.1"/>
    </source>
</evidence>